<reference evidence="1" key="1">
    <citation type="submission" date="2022-12" db="EMBL/GenBank/DDBJ databases">
        <title>Reference genome sequencing for broad-spectrum identification of bacterial and archaeal isolates by mass spectrometry.</title>
        <authorList>
            <person name="Sekiguchi Y."/>
            <person name="Tourlousse D.M."/>
        </authorList>
    </citation>
    <scope>NUCLEOTIDE SEQUENCE</scope>
    <source>
        <strain evidence="1">ASRB1</strain>
    </source>
</reference>
<dbReference type="InterPro" id="IPR038062">
    <property type="entry name" value="ScdA-like_N_sf"/>
</dbReference>
<gene>
    <name evidence="1" type="ORF">DAMNIGENAA_26820</name>
</gene>
<keyword evidence="2" id="KW-1185">Reference proteome</keyword>
<protein>
    <recommendedName>
        <fullName evidence="3">DUF1858 domain-containing protein</fullName>
    </recommendedName>
</protein>
<dbReference type="Proteomes" id="UP001144372">
    <property type="component" value="Unassembled WGS sequence"/>
</dbReference>
<dbReference type="EMBL" id="BSDR01000001">
    <property type="protein sequence ID" value="GLI35249.1"/>
    <property type="molecule type" value="Genomic_DNA"/>
</dbReference>
<organism evidence="1 2">
    <name type="scientific">Desulforhabdus amnigena</name>
    <dbReference type="NCBI Taxonomy" id="40218"/>
    <lineage>
        <taxon>Bacteria</taxon>
        <taxon>Pseudomonadati</taxon>
        <taxon>Thermodesulfobacteriota</taxon>
        <taxon>Syntrophobacteria</taxon>
        <taxon>Syntrophobacterales</taxon>
        <taxon>Syntrophobacteraceae</taxon>
        <taxon>Desulforhabdus</taxon>
    </lineage>
</organism>
<proteinExistence type="predicted"/>
<dbReference type="SUPFAM" id="SSF140683">
    <property type="entry name" value="SP0561-like"/>
    <property type="match status" value="1"/>
</dbReference>
<evidence type="ECO:0000313" key="2">
    <source>
        <dbReference type="Proteomes" id="UP001144372"/>
    </source>
</evidence>
<evidence type="ECO:0000313" key="1">
    <source>
        <dbReference type="EMBL" id="GLI35249.1"/>
    </source>
</evidence>
<comment type="caution">
    <text evidence="1">The sequence shown here is derived from an EMBL/GenBank/DDBJ whole genome shotgun (WGS) entry which is preliminary data.</text>
</comment>
<dbReference type="Gene3D" id="1.10.3910.10">
    <property type="entry name" value="SP0561-like"/>
    <property type="match status" value="1"/>
</dbReference>
<dbReference type="AlphaFoldDB" id="A0A9W6L929"/>
<evidence type="ECO:0008006" key="3">
    <source>
        <dbReference type="Google" id="ProtNLM"/>
    </source>
</evidence>
<name>A0A9W6L929_9BACT</name>
<sequence>MKTPPQDIPNPITPEMTVLDIVSRYRETEAVFKNYDTYAGECICCKALFDSLQDVADRYALNLPELLDALNEAIRQE</sequence>
<accession>A0A9W6L929</accession>
<dbReference type="RefSeq" id="WP_281794888.1">
    <property type="nucleotide sequence ID" value="NZ_BSDR01000001.1"/>
</dbReference>